<protein>
    <submittedName>
        <fullName evidence="2">Ribosomal RNA adenine dimethylase</fullName>
        <ecNumber evidence="2">2.1.1.-</ecNumber>
    </submittedName>
</protein>
<dbReference type="Gene3D" id="3.40.50.150">
    <property type="entry name" value="Vaccinia Virus protein VP39"/>
    <property type="match status" value="1"/>
</dbReference>
<keyword evidence="3" id="KW-1185">Reference proteome</keyword>
<dbReference type="AlphaFoldDB" id="A0A2N5N3S3"/>
<name>A0A2N5N3S3_9BACL</name>
<dbReference type="GO" id="GO:0008168">
    <property type="term" value="F:methyltransferase activity"/>
    <property type="evidence" value="ECO:0007669"/>
    <property type="project" value="UniProtKB-KW"/>
</dbReference>
<sequence>MSELSGYQQTLHFMQQFFESPKQVGSLVPSSRFLARKMAEAVPWEEIAAIAELGAGTGAITREISQRSKPSAQVLLFEKEKGMRERLARRFPDYRVFEDAGRLDFAMAQAGIASLDAILSGLPFFNFPRQMRKALLDQCFQALRPGGWLIAFQYSLQMRKPLGSLFAMDRIEFELRNFPPAFVYVCRKEENLPDSDKRAGESE</sequence>
<organism evidence="2 3">
    <name type="scientific">Paenibacillus pasadenensis</name>
    <dbReference type="NCBI Taxonomy" id="217090"/>
    <lineage>
        <taxon>Bacteria</taxon>
        <taxon>Bacillati</taxon>
        <taxon>Bacillota</taxon>
        <taxon>Bacilli</taxon>
        <taxon>Bacillales</taxon>
        <taxon>Paenibacillaceae</taxon>
        <taxon>Paenibacillus</taxon>
    </lineage>
</organism>
<accession>A0A2N5N3S3</accession>
<dbReference type="InterPro" id="IPR029063">
    <property type="entry name" value="SAM-dependent_MTases_sf"/>
</dbReference>
<dbReference type="RefSeq" id="WP_101808810.1">
    <property type="nucleotide sequence ID" value="NZ_NFEZ01000004.1"/>
</dbReference>
<dbReference type="SUPFAM" id="SSF53335">
    <property type="entry name" value="S-adenosyl-L-methionine-dependent methyltransferases"/>
    <property type="match status" value="1"/>
</dbReference>
<evidence type="ECO:0000313" key="3">
    <source>
        <dbReference type="Proteomes" id="UP000234789"/>
    </source>
</evidence>
<gene>
    <name evidence="2" type="ORF">B8V81_3426</name>
</gene>
<comment type="caution">
    <text evidence="2">The sequence shown here is derived from an EMBL/GenBank/DDBJ whole genome shotgun (WGS) entry which is preliminary data.</text>
</comment>
<dbReference type="Proteomes" id="UP000234789">
    <property type="component" value="Unassembled WGS sequence"/>
</dbReference>
<dbReference type="CDD" id="cd02440">
    <property type="entry name" value="AdoMet_MTases"/>
    <property type="match status" value="1"/>
</dbReference>
<dbReference type="Pfam" id="PF13649">
    <property type="entry name" value="Methyltransf_25"/>
    <property type="match status" value="1"/>
</dbReference>
<keyword evidence="2" id="KW-0808">Transferase</keyword>
<keyword evidence="2" id="KW-0489">Methyltransferase</keyword>
<proteinExistence type="predicted"/>
<dbReference type="EMBL" id="NFEZ01000004">
    <property type="protein sequence ID" value="PLT44995.1"/>
    <property type="molecule type" value="Genomic_DNA"/>
</dbReference>
<reference evidence="2 3" key="1">
    <citation type="submission" date="2017-05" db="EMBL/GenBank/DDBJ databases">
        <title>Functional genome analysis of Paenibacillus pasadenensis strain R16: insights on endophytic life style and antifungal activity.</title>
        <authorList>
            <person name="Passera A."/>
            <person name="Marcolungo L."/>
            <person name="Casati P."/>
            <person name="Brasca M."/>
            <person name="Quaglino F."/>
            <person name="Delledonne M."/>
        </authorList>
    </citation>
    <scope>NUCLEOTIDE SEQUENCE [LARGE SCALE GENOMIC DNA]</scope>
    <source>
        <strain evidence="2 3">R16</strain>
    </source>
</reference>
<feature type="domain" description="Methyltransferase" evidence="1">
    <location>
        <begin position="50"/>
        <end position="147"/>
    </location>
</feature>
<dbReference type="EC" id="2.1.1.-" evidence="2"/>
<evidence type="ECO:0000259" key="1">
    <source>
        <dbReference type="Pfam" id="PF13649"/>
    </source>
</evidence>
<dbReference type="InterPro" id="IPR041698">
    <property type="entry name" value="Methyltransf_25"/>
</dbReference>
<dbReference type="GO" id="GO:0032259">
    <property type="term" value="P:methylation"/>
    <property type="evidence" value="ECO:0007669"/>
    <property type="project" value="UniProtKB-KW"/>
</dbReference>
<evidence type="ECO:0000313" key="2">
    <source>
        <dbReference type="EMBL" id="PLT44995.1"/>
    </source>
</evidence>